<accession>A0ABT7GP48</accession>
<dbReference type="Gene3D" id="3.90.180.10">
    <property type="entry name" value="Medium-chain alcohol dehydrogenases, catalytic domain"/>
    <property type="match status" value="1"/>
</dbReference>
<organism evidence="4 5">
    <name type="scientific">Streptomyces katrae</name>
    <dbReference type="NCBI Taxonomy" id="68223"/>
    <lineage>
        <taxon>Bacteria</taxon>
        <taxon>Bacillati</taxon>
        <taxon>Actinomycetota</taxon>
        <taxon>Actinomycetes</taxon>
        <taxon>Kitasatosporales</taxon>
        <taxon>Streptomycetaceae</taxon>
        <taxon>Streptomyces</taxon>
    </lineage>
</organism>
<dbReference type="RefSeq" id="WP_285341006.1">
    <property type="nucleotide sequence ID" value="NZ_JASITI010000006.1"/>
</dbReference>
<comment type="caution">
    <text evidence="4">The sequence shown here is derived from an EMBL/GenBank/DDBJ whole genome shotgun (WGS) entry which is preliminary data.</text>
</comment>
<gene>
    <name evidence="4" type="ORF">QEZ40_006017</name>
</gene>
<name>A0ABT7GP48_9ACTN</name>
<dbReference type="SMART" id="SM00829">
    <property type="entry name" value="PKS_ER"/>
    <property type="match status" value="1"/>
</dbReference>
<evidence type="ECO:0000256" key="2">
    <source>
        <dbReference type="ARBA" id="ARBA00023002"/>
    </source>
</evidence>
<keyword evidence="2" id="KW-0560">Oxidoreductase</keyword>
<dbReference type="Pfam" id="PF13602">
    <property type="entry name" value="ADH_zinc_N_2"/>
    <property type="match status" value="1"/>
</dbReference>
<evidence type="ECO:0000256" key="1">
    <source>
        <dbReference type="ARBA" id="ARBA00022857"/>
    </source>
</evidence>
<dbReference type="Proteomes" id="UP001223390">
    <property type="component" value="Unassembled WGS sequence"/>
</dbReference>
<dbReference type="InterPro" id="IPR036291">
    <property type="entry name" value="NAD(P)-bd_dom_sf"/>
</dbReference>
<reference evidence="4 5" key="1">
    <citation type="submission" date="2023-05" db="EMBL/GenBank/DDBJ databases">
        <title>Sequencing and Assembly of Streptomyces sp. NP73.</title>
        <authorList>
            <person name="Konwar A.N."/>
            <person name="Saikia K."/>
            <person name="Thakur D."/>
        </authorList>
    </citation>
    <scope>NUCLEOTIDE SEQUENCE [LARGE SCALE GENOMIC DNA]</scope>
    <source>
        <strain evidence="4 5">NP73</strain>
    </source>
</reference>
<protein>
    <submittedName>
        <fullName evidence="4">NADP-dependent oxidoreductase</fullName>
    </submittedName>
</protein>
<evidence type="ECO:0000313" key="4">
    <source>
        <dbReference type="EMBL" id="MDK9495370.1"/>
    </source>
</evidence>
<evidence type="ECO:0000259" key="3">
    <source>
        <dbReference type="SMART" id="SM00829"/>
    </source>
</evidence>
<dbReference type="PANTHER" id="PTHR48106">
    <property type="entry name" value="QUINONE OXIDOREDUCTASE PIG3-RELATED"/>
    <property type="match status" value="1"/>
</dbReference>
<dbReference type="InterPro" id="IPR013154">
    <property type="entry name" value="ADH-like_N"/>
</dbReference>
<dbReference type="InterPro" id="IPR011032">
    <property type="entry name" value="GroES-like_sf"/>
</dbReference>
<dbReference type="EMBL" id="JASITI010000006">
    <property type="protein sequence ID" value="MDK9495370.1"/>
    <property type="molecule type" value="Genomic_DNA"/>
</dbReference>
<sequence length="303" mass="31481">MKAAAFHAFGGPEVLELLDVPTPEAGPGEVRVRVKAAGTQPTDCAVRTGWSPPGVTITFPHVTGGDFAGVVDQVGEGVTGLSVGDEVLGYRLQGTYAEYLTVPAEQVVAKPAGVPWEVAGSLSASGQTAHTVLEDLKVSAGETVLINGASGGVGTIAVQLAVLRGAKVIATGREDNHAYLRGLGAVPVTYGEGLADRVRALAPEGVDAALDTADAEGLRVAAELVEDKDRVGTIFAYGVHEELGVRWLNSRRNAQRLAELAALVDSGKLRVHVRRTLPLAEAAEAHRELETGHGRGKIVLLTD</sequence>
<feature type="domain" description="Enoyl reductase (ER)" evidence="3">
    <location>
        <begin position="10"/>
        <end position="300"/>
    </location>
</feature>
<proteinExistence type="predicted"/>
<keyword evidence="1" id="KW-0521">NADP</keyword>
<keyword evidence="5" id="KW-1185">Reference proteome</keyword>
<dbReference type="CDD" id="cd05289">
    <property type="entry name" value="MDR_like_2"/>
    <property type="match status" value="1"/>
</dbReference>
<dbReference type="SUPFAM" id="SSF51735">
    <property type="entry name" value="NAD(P)-binding Rossmann-fold domains"/>
    <property type="match status" value="1"/>
</dbReference>
<dbReference type="InterPro" id="IPR020843">
    <property type="entry name" value="ER"/>
</dbReference>
<evidence type="ECO:0000313" key="5">
    <source>
        <dbReference type="Proteomes" id="UP001223390"/>
    </source>
</evidence>
<dbReference type="SUPFAM" id="SSF50129">
    <property type="entry name" value="GroES-like"/>
    <property type="match status" value="1"/>
</dbReference>
<dbReference type="Gene3D" id="3.40.50.720">
    <property type="entry name" value="NAD(P)-binding Rossmann-like Domain"/>
    <property type="match status" value="1"/>
</dbReference>
<dbReference type="Pfam" id="PF08240">
    <property type="entry name" value="ADH_N"/>
    <property type="match status" value="1"/>
</dbReference>